<gene>
    <name evidence="1" type="ORF">AS026_27980</name>
</gene>
<evidence type="ECO:0000313" key="1">
    <source>
        <dbReference type="EMBL" id="KWV59795.1"/>
    </source>
</evidence>
<protein>
    <submittedName>
        <fullName evidence="1">Uncharacterized protein</fullName>
    </submittedName>
</protein>
<dbReference type="Proteomes" id="UP000068164">
    <property type="component" value="Unassembled WGS sequence"/>
</dbReference>
<organism evidence="1 2">
    <name type="scientific">Rhizobium altiplani</name>
    <dbReference type="NCBI Taxonomy" id="1864509"/>
    <lineage>
        <taxon>Bacteria</taxon>
        <taxon>Pseudomonadati</taxon>
        <taxon>Pseudomonadota</taxon>
        <taxon>Alphaproteobacteria</taxon>
        <taxon>Hyphomicrobiales</taxon>
        <taxon>Rhizobiaceae</taxon>
        <taxon>Rhizobium/Agrobacterium group</taxon>
        <taxon>Rhizobium</taxon>
    </lineage>
</organism>
<accession>A0A120FR95</accession>
<keyword evidence="2" id="KW-1185">Reference proteome</keyword>
<dbReference type="AlphaFoldDB" id="A0A120FR95"/>
<name>A0A120FR95_9HYPH</name>
<sequence length="79" mass="8830">MTPQSRVTAEVPRFPQESRLLLVSPIPSLPPTGDHLDPTIRSLMPGFMHAFIHDFKHGISVISNHPIPLLSMKKLISRP</sequence>
<evidence type="ECO:0000313" key="2">
    <source>
        <dbReference type="Proteomes" id="UP000068164"/>
    </source>
</evidence>
<dbReference type="EMBL" id="LNCD01000005">
    <property type="protein sequence ID" value="KWV59795.1"/>
    <property type="molecule type" value="Genomic_DNA"/>
</dbReference>
<comment type="caution">
    <text evidence="1">The sequence shown here is derived from an EMBL/GenBank/DDBJ whole genome shotgun (WGS) entry which is preliminary data.</text>
</comment>
<reference evidence="1 2" key="1">
    <citation type="submission" date="2015-11" db="EMBL/GenBank/DDBJ databases">
        <title>Draft Genome Sequence of the Strain BR 10423 (Rhizobium sp.) isolated from nodules of Mimosa pudica.</title>
        <authorList>
            <person name="Barauna A.C."/>
            <person name="Zilli J.E."/>
            <person name="Simoes-Araujo J.L."/>
            <person name="Reis V.M."/>
            <person name="James E.K."/>
            <person name="Reis F.B.Jr."/>
            <person name="Rouws L.F."/>
            <person name="Passos S.R."/>
            <person name="Gois S.R."/>
        </authorList>
    </citation>
    <scope>NUCLEOTIDE SEQUENCE [LARGE SCALE GENOMIC DNA]</scope>
    <source>
        <strain evidence="1 2">BR10423</strain>
    </source>
</reference>
<proteinExistence type="predicted"/>